<dbReference type="Proteomes" id="UP000652761">
    <property type="component" value="Unassembled WGS sequence"/>
</dbReference>
<dbReference type="PANTHER" id="PTHR46328:SF35">
    <property type="entry name" value="PROTEIN FAR1-RELATED SEQUENCE 5-LIKE"/>
    <property type="match status" value="1"/>
</dbReference>
<proteinExistence type="predicted"/>
<gene>
    <name evidence="2" type="ORF">Taro_000746</name>
</gene>
<keyword evidence="3" id="KW-1185">Reference proteome</keyword>
<evidence type="ECO:0000259" key="1">
    <source>
        <dbReference type="Pfam" id="PF03101"/>
    </source>
</evidence>
<feature type="domain" description="FAR1" evidence="1">
    <location>
        <begin position="127"/>
        <end position="208"/>
    </location>
</feature>
<dbReference type="EMBL" id="NMUH01000014">
    <property type="protein sequence ID" value="MQL68445.1"/>
    <property type="molecule type" value="Genomic_DNA"/>
</dbReference>
<dbReference type="AlphaFoldDB" id="A0A843TBM5"/>
<dbReference type="InterPro" id="IPR004330">
    <property type="entry name" value="FAR1_DNA_bnd_dom"/>
</dbReference>
<dbReference type="OrthoDB" id="1894539at2759"/>
<evidence type="ECO:0000313" key="2">
    <source>
        <dbReference type="EMBL" id="MQL68445.1"/>
    </source>
</evidence>
<dbReference type="Pfam" id="PF03101">
    <property type="entry name" value="FAR1"/>
    <property type="match status" value="1"/>
</dbReference>
<comment type="caution">
    <text evidence="2">The sequence shown here is derived from an EMBL/GenBank/DDBJ whole genome shotgun (WGS) entry which is preliminary data.</text>
</comment>
<name>A0A843TBM5_COLES</name>
<reference evidence="2" key="1">
    <citation type="submission" date="2017-07" db="EMBL/GenBank/DDBJ databases">
        <title>Taro Niue Genome Assembly and Annotation.</title>
        <authorList>
            <person name="Atibalentja N."/>
            <person name="Keating K."/>
            <person name="Fields C.J."/>
        </authorList>
    </citation>
    <scope>NUCLEOTIDE SEQUENCE</scope>
    <source>
        <strain evidence="2">Niue_2</strain>
        <tissue evidence="2">Leaf</tissue>
    </source>
</reference>
<protein>
    <recommendedName>
        <fullName evidence="1">FAR1 domain-containing protein</fullName>
    </recommendedName>
</protein>
<dbReference type="PANTHER" id="PTHR46328">
    <property type="entry name" value="FAR-RED IMPAIRED RESPONSIVE (FAR1) FAMILY PROTEIN-RELATED"/>
    <property type="match status" value="1"/>
</dbReference>
<feature type="non-terminal residue" evidence="2">
    <location>
        <position position="1"/>
    </location>
</feature>
<organism evidence="2 3">
    <name type="scientific">Colocasia esculenta</name>
    <name type="common">Wild taro</name>
    <name type="synonym">Arum esculentum</name>
    <dbReference type="NCBI Taxonomy" id="4460"/>
    <lineage>
        <taxon>Eukaryota</taxon>
        <taxon>Viridiplantae</taxon>
        <taxon>Streptophyta</taxon>
        <taxon>Embryophyta</taxon>
        <taxon>Tracheophyta</taxon>
        <taxon>Spermatophyta</taxon>
        <taxon>Magnoliopsida</taxon>
        <taxon>Liliopsida</taxon>
        <taxon>Araceae</taxon>
        <taxon>Aroideae</taxon>
        <taxon>Colocasieae</taxon>
        <taxon>Colocasia</taxon>
    </lineage>
</organism>
<sequence>MSCLSQSRGERHYCPCFLSRHEMPSPPLCSFSDTNSVKSLLPLSAPSPTRMLRSACLPFSAVRRGTTNAEIVESFHADREGVIGDKILSEGFEVNTPGKTNSSNARSYNRVEPSEGMNFENANDAMTFYNTYGRNVGFGTCVISSKWKEGKCIFRHLGCWRNGKSRRKAEAMNHRDYPKIGCNASMKVKVDKTSEKHVFYELILEHNH</sequence>
<accession>A0A843TBM5</accession>
<evidence type="ECO:0000313" key="3">
    <source>
        <dbReference type="Proteomes" id="UP000652761"/>
    </source>
</evidence>